<keyword evidence="2" id="KW-0732">Signal</keyword>
<organism evidence="3 4">
    <name type="scientific">Cronartium quercuum f. sp. fusiforme G11</name>
    <dbReference type="NCBI Taxonomy" id="708437"/>
    <lineage>
        <taxon>Eukaryota</taxon>
        <taxon>Fungi</taxon>
        <taxon>Dikarya</taxon>
        <taxon>Basidiomycota</taxon>
        <taxon>Pucciniomycotina</taxon>
        <taxon>Pucciniomycetes</taxon>
        <taxon>Pucciniales</taxon>
        <taxon>Coleosporiaceae</taxon>
        <taxon>Cronartium</taxon>
    </lineage>
</organism>
<protein>
    <recommendedName>
        <fullName evidence="5">Secreted protein</fullName>
    </recommendedName>
</protein>
<dbReference type="OrthoDB" id="2497682at2759"/>
<dbReference type="EMBL" id="MU167499">
    <property type="protein sequence ID" value="KAG0139931.1"/>
    <property type="molecule type" value="Genomic_DNA"/>
</dbReference>
<feature type="signal peptide" evidence="2">
    <location>
        <begin position="1"/>
        <end position="22"/>
    </location>
</feature>
<feature type="region of interest" description="Disordered" evidence="1">
    <location>
        <begin position="34"/>
        <end position="70"/>
    </location>
</feature>
<evidence type="ECO:0000313" key="4">
    <source>
        <dbReference type="Proteomes" id="UP000886653"/>
    </source>
</evidence>
<evidence type="ECO:0008006" key="5">
    <source>
        <dbReference type="Google" id="ProtNLM"/>
    </source>
</evidence>
<evidence type="ECO:0000256" key="1">
    <source>
        <dbReference type="SAM" id="MobiDB-lite"/>
    </source>
</evidence>
<proteinExistence type="predicted"/>
<reference evidence="3" key="1">
    <citation type="submission" date="2013-11" db="EMBL/GenBank/DDBJ databases">
        <title>Genome sequence of the fusiform rust pathogen reveals effectors for host alternation and coevolution with pine.</title>
        <authorList>
            <consortium name="DOE Joint Genome Institute"/>
            <person name="Smith K."/>
            <person name="Pendleton A."/>
            <person name="Kubisiak T."/>
            <person name="Anderson C."/>
            <person name="Salamov A."/>
            <person name="Aerts A."/>
            <person name="Riley R."/>
            <person name="Clum A."/>
            <person name="Lindquist E."/>
            <person name="Ence D."/>
            <person name="Campbell M."/>
            <person name="Kronenberg Z."/>
            <person name="Feau N."/>
            <person name="Dhillon B."/>
            <person name="Hamelin R."/>
            <person name="Burleigh J."/>
            <person name="Smith J."/>
            <person name="Yandell M."/>
            <person name="Nelson C."/>
            <person name="Grigoriev I."/>
            <person name="Davis J."/>
        </authorList>
    </citation>
    <scope>NUCLEOTIDE SEQUENCE</scope>
    <source>
        <strain evidence="3">G11</strain>
    </source>
</reference>
<dbReference type="AlphaFoldDB" id="A0A9P6N5U2"/>
<comment type="caution">
    <text evidence="3">The sequence shown here is derived from an EMBL/GenBank/DDBJ whole genome shotgun (WGS) entry which is preliminary data.</text>
</comment>
<evidence type="ECO:0000256" key="2">
    <source>
        <dbReference type="SAM" id="SignalP"/>
    </source>
</evidence>
<name>A0A9P6N5U2_9BASI</name>
<keyword evidence="4" id="KW-1185">Reference proteome</keyword>
<sequence>MYSSKVVTLAVTVFTIAIATLAAPSVPRVGAAAIPQSAASNSTSTTTTTPQSHRSIKAAKTMGRKHVSRRSPFHPDMVMARSNTGPLATATQLFNAASAMNDDRDAIHQLLASLQSNRNLGKSDAFQKEVSEKLNQWQLHANTIPTLTNIHQSLSYFGRDKGLSNLNESNEFEVTLKNAVNSIKYSMSDVNLMVYQVPALGPILGPIVYQIKCILDDMINGTENTVDAIMNKMGLGKNLDLCLLMSNMSEFC</sequence>
<dbReference type="Proteomes" id="UP000886653">
    <property type="component" value="Unassembled WGS sequence"/>
</dbReference>
<gene>
    <name evidence="3" type="ORF">CROQUDRAFT_54011</name>
</gene>
<feature type="compositionally biased region" description="Low complexity" evidence="1">
    <location>
        <begin position="35"/>
        <end position="52"/>
    </location>
</feature>
<evidence type="ECO:0000313" key="3">
    <source>
        <dbReference type="EMBL" id="KAG0139931.1"/>
    </source>
</evidence>
<feature type="chain" id="PRO_5040111826" description="Secreted protein" evidence="2">
    <location>
        <begin position="23"/>
        <end position="252"/>
    </location>
</feature>
<feature type="compositionally biased region" description="Basic residues" evidence="1">
    <location>
        <begin position="54"/>
        <end position="70"/>
    </location>
</feature>
<accession>A0A9P6N5U2</accession>